<keyword evidence="3 5" id="KW-0863">Zinc-finger</keyword>
<accession>A0A7S3UC71</accession>
<evidence type="ECO:0000256" key="3">
    <source>
        <dbReference type="ARBA" id="ARBA00022771"/>
    </source>
</evidence>
<dbReference type="AlphaFoldDB" id="A0A7S3UC71"/>
<evidence type="ECO:0000259" key="7">
    <source>
        <dbReference type="PROSITE" id="PS50115"/>
    </source>
</evidence>
<keyword evidence="4" id="KW-0862">Zinc</keyword>
<feature type="region of interest" description="Disordered" evidence="6">
    <location>
        <begin position="241"/>
        <end position="302"/>
    </location>
</feature>
<dbReference type="PANTHER" id="PTHR45686:SF4">
    <property type="entry name" value="ADP-RIBOSYLATION FACTOR GTPASE ACTIVATING PROTEIN 3, ISOFORM H"/>
    <property type="match status" value="1"/>
</dbReference>
<dbReference type="InterPro" id="IPR001164">
    <property type="entry name" value="ArfGAP_dom"/>
</dbReference>
<protein>
    <recommendedName>
        <fullName evidence="7">Arf-GAP domain-containing protein</fullName>
    </recommendedName>
</protein>
<feature type="domain" description="Arf-GAP" evidence="7">
    <location>
        <begin position="13"/>
        <end position="132"/>
    </location>
</feature>
<evidence type="ECO:0000256" key="2">
    <source>
        <dbReference type="ARBA" id="ARBA00022723"/>
    </source>
</evidence>
<dbReference type="PANTHER" id="PTHR45686">
    <property type="entry name" value="ADP-RIBOSYLATION FACTOR GTPASE ACTIVATING PROTEIN 3, ISOFORM H-RELATED"/>
    <property type="match status" value="1"/>
</dbReference>
<name>A0A7S3UC71_9CHLO</name>
<evidence type="ECO:0000313" key="8">
    <source>
        <dbReference type="EMBL" id="CAE0609597.1"/>
    </source>
</evidence>
<dbReference type="GO" id="GO:0000139">
    <property type="term" value="C:Golgi membrane"/>
    <property type="evidence" value="ECO:0007669"/>
    <property type="project" value="GOC"/>
</dbReference>
<proteinExistence type="predicted"/>
<feature type="compositionally biased region" description="Polar residues" evidence="6">
    <location>
        <begin position="179"/>
        <end position="188"/>
    </location>
</feature>
<dbReference type="Pfam" id="PF01412">
    <property type="entry name" value="ArfGap"/>
    <property type="match status" value="1"/>
</dbReference>
<dbReference type="EMBL" id="HBIS01003773">
    <property type="protein sequence ID" value="CAE0609597.1"/>
    <property type="molecule type" value="Transcribed_RNA"/>
</dbReference>
<keyword evidence="2" id="KW-0479">Metal-binding</keyword>
<dbReference type="InterPro" id="IPR038508">
    <property type="entry name" value="ArfGAP_dom_sf"/>
</dbReference>
<feature type="compositionally biased region" description="Low complexity" evidence="6">
    <location>
        <begin position="254"/>
        <end position="266"/>
    </location>
</feature>
<dbReference type="InterPro" id="IPR037278">
    <property type="entry name" value="ARFGAP/RecO"/>
</dbReference>
<dbReference type="PRINTS" id="PR00405">
    <property type="entry name" value="REVINTRACTNG"/>
</dbReference>
<evidence type="ECO:0000256" key="5">
    <source>
        <dbReference type="PROSITE-ProRule" id="PRU00288"/>
    </source>
</evidence>
<dbReference type="SMART" id="SM00105">
    <property type="entry name" value="ArfGap"/>
    <property type="match status" value="1"/>
</dbReference>
<sequence>MATSPQGKNASRDRLFVKLHARPENRRCFDCGAANPRWASVPYGIFICMDCSGIHRSLGVHVSQVKSTNFDTWTEEQLSIFVASGGNARATRYFTQHGWSDNERGKIAQKYASRAAKSYRTMLAKEAQDARNSVRAVTEAIQHHEDAQNLTMMMEEEKKVDAKDTTEVEASKEPVAQPNKPTARTSAASKPMVLGKKTTTGAQGTGGRARKIGGGSLGVKKVSGTVDSRVFEQAPAAAPVAMPDVRGTGNGGTSAQAPRPASSASRFRMDSWGEDESENKPHGHVTITNDTDFFGDGGSRRSMSGRLRLMHGGIPAGQEDPDQTAQRKFSTAKAISSDQYFGRSEEVDTEVRGRISQFEGATAISSDAFFGKPEGGEDPLDISSGELLSKLSLQARADAASLREVVGAASKKFQAFASNFFNDLNDRYG</sequence>
<reference evidence="8" key="1">
    <citation type="submission" date="2021-01" db="EMBL/GenBank/DDBJ databases">
        <authorList>
            <person name="Corre E."/>
            <person name="Pelletier E."/>
            <person name="Niang G."/>
            <person name="Scheremetjew M."/>
            <person name="Finn R."/>
            <person name="Kale V."/>
            <person name="Holt S."/>
            <person name="Cochrane G."/>
            <person name="Meng A."/>
            <person name="Brown T."/>
            <person name="Cohen L."/>
        </authorList>
    </citation>
    <scope>NUCLEOTIDE SEQUENCE</scope>
    <source>
        <strain evidence="8">CCMP1897</strain>
    </source>
</reference>
<gene>
    <name evidence="8" type="ORF">PSAL00342_LOCUS3416</name>
</gene>
<dbReference type="Gene3D" id="1.10.220.150">
    <property type="entry name" value="Arf GTPase activating protein"/>
    <property type="match status" value="1"/>
</dbReference>
<dbReference type="GO" id="GO:0005096">
    <property type="term" value="F:GTPase activator activity"/>
    <property type="evidence" value="ECO:0007669"/>
    <property type="project" value="UniProtKB-KW"/>
</dbReference>
<dbReference type="GO" id="GO:0008270">
    <property type="term" value="F:zinc ion binding"/>
    <property type="evidence" value="ECO:0007669"/>
    <property type="project" value="UniProtKB-KW"/>
</dbReference>
<evidence type="ECO:0000256" key="1">
    <source>
        <dbReference type="ARBA" id="ARBA00022468"/>
    </source>
</evidence>
<evidence type="ECO:0000256" key="6">
    <source>
        <dbReference type="SAM" id="MobiDB-lite"/>
    </source>
</evidence>
<dbReference type="PROSITE" id="PS50115">
    <property type="entry name" value="ARFGAP"/>
    <property type="match status" value="1"/>
</dbReference>
<dbReference type="SUPFAM" id="SSF57863">
    <property type="entry name" value="ArfGap/RecO-like zinc finger"/>
    <property type="match status" value="1"/>
</dbReference>
<dbReference type="CDD" id="cd08831">
    <property type="entry name" value="ArfGap_ArfGap2_3_like"/>
    <property type="match status" value="1"/>
</dbReference>
<evidence type="ECO:0000256" key="4">
    <source>
        <dbReference type="ARBA" id="ARBA00022833"/>
    </source>
</evidence>
<organism evidence="8">
    <name type="scientific">Picocystis salinarum</name>
    <dbReference type="NCBI Taxonomy" id="88271"/>
    <lineage>
        <taxon>Eukaryota</taxon>
        <taxon>Viridiplantae</taxon>
        <taxon>Chlorophyta</taxon>
        <taxon>Picocystophyceae</taxon>
        <taxon>Picocystales</taxon>
        <taxon>Picocystaceae</taxon>
        <taxon>Picocystis</taxon>
    </lineage>
</organism>
<dbReference type="GO" id="GO:0048205">
    <property type="term" value="P:COPI coating of Golgi vesicle"/>
    <property type="evidence" value="ECO:0007669"/>
    <property type="project" value="TreeGrafter"/>
</dbReference>
<keyword evidence="1" id="KW-0343">GTPase activation</keyword>
<feature type="region of interest" description="Disordered" evidence="6">
    <location>
        <begin position="162"/>
        <end position="189"/>
    </location>
</feature>
<feature type="compositionally biased region" description="Basic and acidic residues" evidence="6">
    <location>
        <begin position="162"/>
        <end position="172"/>
    </location>
</feature>